<feature type="domain" description="SnoaL-like" evidence="1">
    <location>
        <begin position="12"/>
        <end position="93"/>
    </location>
</feature>
<reference evidence="2" key="1">
    <citation type="journal article" date="2021" name="PeerJ">
        <title>Extensive microbial diversity within the chicken gut microbiome revealed by metagenomics and culture.</title>
        <authorList>
            <person name="Gilroy R."/>
            <person name="Ravi A."/>
            <person name="Getino M."/>
            <person name="Pursley I."/>
            <person name="Horton D.L."/>
            <person name="Alikhan N.F."/>
            <person name="Baker D."/>
            <person name="Gharbi K."/>
            <person name="Hall N."/>
            <person name="Watson M."/>
            <person name="Adriaenssens E.M."/>
            <person name="Foster-Nyarko E."/>
            <person name="Jarju S."/>
            <person name="Secka A."/>
            <person name="Antonio M."/>
            <person name="Oren A."/>
            <person name="Chaudhuri R.R."/>
            <person name="La Ragione R."/>
            <person name="Hildebrand F."/>
            <person name="Pallen M.J."/>
        </authorList>
    </citation>
    <scope>NUCLEOTIDE SEQUENCE</scope>
    <source>
        <strain evidence="2">ChiHjej13B12-4958</strain>
    </source>
</reference>
<dbReference type="Gene3D" id="3.10.450.50">
    <property type="match status" value="1"/>
</dbReference>
<evidence type="ECO:0000313" key="2">
    <source>
        <dbReference type="EMBL" id="HJC84894.1"/>
    </source>
</evidence>
<dbReference type="AlphaFoldDB" id="A0A9D2QCC0"/>
<evidence type="ECO:0000313" key="3">
    <source>
        <dbReference type="Proteomes" id="UP000823858"/>
    </source>
</evidence>
<dbReference type="EMBL" id="DWVP01000011">
    <property type="protein sequence ID" value="HJC84894.1"/>
    <property type="molecule type" value="Genomic_DNA"/>
</dbReference>
<organism evidence="2 3">
    <name type="scientific">Candidatus Corynebacterium faecigallinarum</name>
    <dbReference type="NCBI Taxonomy" id="2838528"/>
    <lineage>
        <taxon>Bacteria</taxon>
        <taxon>Bacillati</taxon>
        <taxon>Actinomycetota</taxon>
        <taxon>Actinomycetes</taxon>
        <taxon>Mycobacteriales</taxon>
        <taxon>Corynebacteriaceae</taxon>
        <taxon>Corynebacterium</taxon>
    </lineage>
</organism>
<reference evidence="2" key="2">
    <citation type="submission" date="2021-04" db="EMBL/GenBank/DDBJ databases">
        <authorList>
            <person name="Gilroy R."/>
        </authorList>
    </citation>
    <scope>NUCLEOTIDE SEQUENCE</scope>
    <source>
        <strain evidence="2">ChiHjej13B12-4958</strain>
    </source>
</reference>
<protein>
    <submittedName>
        <fullName evidence="2">Nuclear transport factor 2 family protein</fullName>
    </submittedName>
</protein>
<dbReference type="Proteomes" id="UP000823858">
    <property type="component" value="Unassembled WGS sequence"/>
</dbReference>
<comment type="caution">
    <text evidence="2">The sequence shown here is derived from an EMBL/GenBank/DDBJ whole genome shotgun (WGS) entry which is preliminary data.</text>
</comment>
<name>A0A9D2QCC0_9CORY</name>
<dbReference type="InterPro" id="IPR037401">
    <property type="entry name" value="SnoaL-like"/>
</dbReference>
<sequence length="109" mass="12062">MSSPDIPEPIDSFFTAVNDHHNEAFLDAFTADGVVDDWGQIITGRDKIDQWSQIAFIGSKPTFVAQHAIVVDGRIIVTGDWKSTHANGPSRFDFDLEGDKIKKMTINEG</sequence>
<gene>
    <name evidence="2" type="ORF">H9751_05010</name>
</gene>
<proteinExistence type="predicted"/>
<dbReference type="InterPro" id="IPR032710">
    <property type="entry name" value="NTF2-like_dom_sf"/>
</dbReference>
<dbReference type="Pfam" id="PF12680">
    <property type="entry name" value="SnoaL_2"/>
    <property type="match status" value="1"/>
</dbReference>
<dbReference type="SUPFAM" id="SSF54427">
    <property type="entry name" value="NTF2-like"/>
    <property type="match status" value="1"/>
</dbReference>
<evidence type="ECO:0000259" key="1">
    <source>
        <dbReference type="Pfam" id="PF12680"/>
    </source>
</evidence>
<accession>A0A9D2QCC0</accession>